<keyword evidence="1" id="KW-0812">Transmembrane</keyword>
<name>F0WHR7_9STRA</name>
<feature type="transmembrane region" description="Helical" evidence="1">
    <location>
        <begin position="6"/>
        <end position="29"/>
    </location>
</feature>
<sequence>MKIVKVLFHPVVQITGLLFISQTVAFLCFGTKKNRCRDEYEPLLSSTDSMREEKKIQDECPYKNGYECKHAGPERKWAVVHLLLHQDMPGKFHCSSLKKNRKEMYSNDW</sequence>
<keyword evidence="1" id="KW-1133">Transmembrane helix</keyword>
<protein>
    <submittedName>
        <fullName evidence="2">AlNc14C103G6124 protein</fullName>
    </submittedName>
</protein>
<evidence type="ECO:0000256" key="1">
    <source>
        <dbReference type="SAM" id="Phobius"/>
    </source>
</evidence>
<organism evidence="2">
    <name type="scientific">Albugo laibachii Nc14</name>
    <dbReference type="NCBI Taxonomy" id="890382"/>
    <lineage>
        <taxon>Eukaryota</taxon>
        <taxon>Sar</taxon>
        <taxon>Stramenopiles</taxon>
        <taxon>Oomycota</taxon>
        <taxon>Peronosporomycetes</taxon>
        <taxon>Albuginales</taxon>
        <taxon>Albuginaceae</taxon>
        <taxon>Albugo</taxon>
    </lineage>
</organism>
<accession>F0WHR7</accession>
<dbReference type="EMBL" id="FR824148">
    <property type="protein sequence ID" value="CCA20792.1"/>
    <property type="molecule type" value="Genomic_DNA"/>
</dbReference>
<keyword evidence="1" id="KW-0472">Membrane</keyword>
<dbReference type="AlphaFoldDB" id="F0WHR7"/>
<proteinExistence type="predicted"/>
<evidence type="ECO:0000313" key="2">
    <source>
        <dbReference type="EMBL" id="CCA20792.1"/>
    </source>
</evidence>
<gene>
    <name evidence="2" type="primary">AlNc14C103G6124</name>
    <name evidence="2" type="ORF">ALNC14_069350</name>
</gene>
<dbReference type="HOGENOM" id="CLU_2188881_0_0_1"/>
<reference evidence="2" key="2">
    <citation type="submission" date="2011-02" db="EMBL/GenBank/DDBJ databases">
        <authorList>
            <person name="MacLean D."/>
        </authorList>
    </citation>
    <scope>NUCLEOTIDE SEQUENCE</scope>
</reference>
<reference evidence="2" key="1">
    <citation type="journal article" date="2011" name="PLoS Biol.">
        <title>Gene gain and loss during evolution of obligate parasitism in the white rust pathogen of Arabidopsis thaliana.</title>
        <authorList>
            <person name="Kemen E."/>
            <person name="Gardiner A."/>
            <person name="Schultz-Larsen T."/>
            <person name="Kemen A.C."/>
            <person name="Balmuth A.L."/>
            <person name="Robert-Seilaniantz A."/>
            <person name="Bailey K."/>
            <person name="Holub E."/>
            <person name="Studholme D.J."/>
            <person name="Maclean D."/>
            <person name="Jones J.D."/>
        </authorList>
    </citation>
    <scope>NUCLEOTIDE SEQUENCE</scope>
</reference>